<organism evidence="2 3">
    <name type="scientific">Mycobacterium bourgelatii</name>
    <dbReference type="NCBI Taxonomy" id="1273442"/>
    <lineage>
        <taxon>Bacteria</taxon>
        <taxon>Bacillati</taxon>
        <taxon>Actinomycetota</taxon>
        <taxon>Actinomycetes</taxon>
        <taxon>Mycobacteriales</taxon>
        <taxon>Mycobacteriaceae</taxon>
        <taxon>Mycobacterium</taxon>
    </lineage>
</organism>
<feature type="region of interest" description="Disordered" evidence="1">
    <location>
        <begin position="1"/>
        <end position="68"/>
    </location>
</feature>
<dbReference type="Proteomes" id="UP000465360">
    <property type="component" value="Unassembled WGS sequence"/>
</dbReference>
<evidence type="ECO:0000313" key="2">
    <source>
        <dbReference type="EMBL" id="GFG91303.1"/>
    </source>
</evidence>
<name>A0A7I9YRZ9_MYCBU</name>
<dbReference type="AlphaFoldDB" id="A0A7I9YRZ9"/>
<dbReference type="EMBL" id="BLKZ01000001">
    <property type="protein sequence ID" value="GFG91303.1"/>
    <property type="molecule type" value="Genomic_DNA"/>
</dbReference>
<reference evidence="2 3" key="1">
    <citation type="journal article" date="2019" name="Emerg. Microbes Infect.">
        <title>Comprehensive subspecies identification of 175 nontuberculous mycobacteria species based on 7547 genomic profiles.</title>
        <authorList>
            <person name="Matsumoto Y."/>
            <person name="Kinjo T."/>
            <person name="Motooka D."/>
            <person name="Nabeya D."/>
            <person name="Jung N."/>
            <person name="Uechi K."/>
            <person name="Horii T."/>
            <person name="Iida T."/>
            <person name="Fujita J."/>
            <person name="Nakamura S."/>
        </authorList>
    </citation>
    <scope>NUCLEOTIDE SEQUENCE [LARGE SCALE GENOMIC DNA]</scope>
    <source>
        <strain evidence="2 3">JCM 30725</strain>
    </source>
</reference>
<feature type="compositionally biased region" description="Basic and acidic residues" evidence="1">
    <location>
        <begin position="1"/>
        <end position="11"/>
    </location>
</feature>
<comment type="caution">
    <text evidence="2">The sequence shown here is derived from an EMBL/GenBank/DDBJ whole genome shotgun (WGS) entry which is preliminary data.</text>
</comment>
<evidence type="ECO:0000256" key="1">
    <source>
        <dbReference type="SAM" id="MobiDB-lite"/>
    </source>
</evidence>
<gene>
    <name evidence="2" type="ORF">MBOU_33450</name>
</gene>
<sequence>MKVGDVAERGAKAPAVPFSGPQAIQSPARRLGGQAKRRGLDDPAPPLGAEPHVPQVKLVAEDPNLVGQ</sequence>
<accession>A0A7I9YRZ9</accession>
<protein>
    <submittedName>
        <fullName evidence="2">Uncharacterized protein</fullName>
    </submittedName>
</protein>
<proteinExistence type="predicted"/>
<evidence type="ECO:0000313" key="3">
    <source>
        <dbReference type="Proteomes" id="UP000465360"/>
    </source>
</evidence>
<keyword evidence="3" id="KW-1185">Reference proteome</keyword>